<dbReference type="OrthoDB" id="7057930at2"/>
<name>A0A0P7J0J2_9RHOB</name>
<keyword evidence="2" id="KW-1185">Reference proteome</keyword>
<dbReference type="Proteomes" id="UP000050471">
    <property type="component" value="Unassembled WGS sequence"/>
</dbReference>
<evidence type="ECO:0000313" key="2">
    <source>
        <dbReference type="Proteomes" id="UP000050471"/>
    </source>
</evidence>
<gene>
    <name evidence="1" type="ORF">AKJ29_00910</name>
</gene>
<sequence length="151" mass="17367">MEHPSCLAKLKNGAARRSLQQSPIKQINDDPLGAGFSVEYTPIRKGRFYHEIVFQLTKTAKRIQTDRLIQKNAGDARKIKAAKERGRPALLDTDIERAAQETRYYLDMEEVQRQFWAHWESTGKPEFKKGVAQAFMGFTKRKYGQVKHGKS</sequence>
<dbReference type="RefSeq" id="WP_055187524.1">
    <property type="nucleotide sequence ID" value="NZ_FPBS01000069.1"/>
</dbReference>
<reference evidence="1 2" key="1">
    <citation type="submission" date="2015-09" db="EMBL/GenBank/DDBJ databases">
        <title>Draft genome sequence of Aliiroseovarius crassostreae CV919-312TSm, the causative agent of Roseovarius Oyster Disease (formerly Juvenile Oyster Disease).</title>
        <authorList>
            <person name="Kessner L."/>
            <person name="Spinard E."/>
            <person name="Nelson D."/>
        </authorList>
    </citation>
    <scope>NUCLEOTIDE SEQUENCE [LARGE SCALE GENOMIC DNA]</scope>
    <source>
        <strain evidence="1 2">CV919-312</strain>
    </source>
</reference>
<protein>
    <submittedName>
        <fullName evidence="1">Uncharacterized protein</fullName>
    </submittedName>
</protein>
<organism evidence="1 2">
    <name type="scientific">Aliiroseovarius crassostreae</name>
    <dbReference type="NCBI Taxonomy" id="154981"/>
    <lineage>
        <taxon>Bacteria</taxon>
        <taxon>Pseudomonadati</taxon>
        <taxon>Pseudomonadota</taxon>
        <taxon>Alphaproteobacteria</taxon>
        <taxon>Rhodobacterales</taxon>
        <taxon>Paracoccaceae</taxon>
        <taxon>Aliiroseovarius</taxon>
    </lineage>
</organism>
<accession>A0A0P7J0J2</accession>
<proteinExistence type="predicted"/>
<evidence type="ECO:0000313" key="1">
    <source>
        <dbReference type="EMBL" id="KPN64652.1"/>
    </source>
</evidence>
<dbReference type="EMBL" id="LKBA01000003">
    <property type="protein sequence ID" value="KPN64652.1"/>
    <property type="molecule type" value="Genomic_DNA"/>
</dbReference>
<dbReference type="AlphaFoldDB" id="A0A0P7J0J2"/>
<comment type="caution">
    <text evidence="1">The sequence shown here is derived from an EMBL/GenBank/DDBJ whole genome shotgun (WGS) entry which is preliminary data.</text>
</comment>